<keyword evidence="6" id="KW-0456">Lyase</keyword>
<dbReference type="GO" id="GO:0016829">
    <property type="term" value="F:lyase activity"/>
    <property type="evidence" value="ECO:0007669"/>
    <property type="project" value="UniProtKB-KW"/>
</dbReference>
<gene>
    <name evidence="6" type="primary">LOC100212202</name>
</gene>
<dbReference type="InterPro" id="IPR040442">
    <property type="entry name" value="Pyrv_kinase-like_dom_sf"/>
</dbReference>
<dbReference type="Gene3D" id="3.20.20.60">
    <property type="entry name" value="Phosphoenolpyruvate-binding domains"/>
    <property type="match status" value="1"/>
</dbReference>
<evidence type="ECO:0000256" key="2">
    <source>
        <dbReference type="ARBA" id="ARBA00022723"/>
    </source>
</evidence>
<dbReference type="InterPro" id="IPR011206">
    <property type="entry name" value="Citrate_lyase_beta/mcl1/mcl2"/>
</dbReference>
<reference evidence="6" key="1">
    <citation type="submission" date="2025-08" db="UniProtKB">
        <authorList>
            <consortium name="RefSeq"/>
        </authorList>
    </citation>
    <scope>IDENTIFICATION</scope>
</reference>
<dbReference type="InterPro" id="IPR040186">
    <property type="entry name" value="Citramalyl-CoA_lyase"/>
</dbReference>
<accession>A0ABM4CQD4</accession>
<evidence type="ECO:0000313" key="5">
    <source>
        <dbReference type="Proteomes" id="UP001652625"/>
    </source>
</evidence>
<dbReference type="GeneID" id="100212202"/>
<dbReference type="InterPro" id="IPR005000">
    <property type="entry name" value="Aldolase/citrate-lyase_domain"/>
</dbReference>
<dbReference type="InterPro" id="IPR015813">
    <property type="entry name" value="Pyrv/PenolPyrv_kinase-like_dom"/>
</dbReference>
<comment type="cofactor">
    <cofactor evidence="1">
        <name>Mg(2+)</name>
        <dbReference type="ChEBI" id="CHEBI:18420"/>
    </cofactor>
</comment>
<dbReference type="PANTHER" id="PTHR11105">
    <property type="entry name" value="CITRATE LYASE SUBUNIT BETA-RELATED"/>
    <property type="match status" value="1"/>
</dbReference>
<keyword evidence="2" id="KW-0479">Metal-binding</keyword>
<evidence type="ECO:0000256" key="3">
    <source>
        <dbReference type="ARBA" id="ARBA00022842"/>
    </source>
</evidence>
<keyword evidence="5" id="KW-1185">Reference proteome</keyword>
<dbReference type="RefSeq" id="XP_065664078.1">
    <property type="nucleotide sequence ID" value="XM_065808006.1"/>
</dbReference>
<evidence type="ECO:0000313" key="6">
    <source>
        <dbReference type="RefSeq" id="XP_065664078.1"/>
    </source>
</evidence>
<evidence type="ECO:0000259" key="4">
    <source>
        <dbReference type="Pfam" id="PF03328"/>
    </source>
</evidence>
<dbReference type="PIRSF" id="PIRSF015582">
    <property type="entry name" value="Cit_lyase_B"/>
    <property type="match status" value="1"/>
</dbReference>
<dbReference type="Pfam" id="PF03328">
    <property type="entry name" value="HpcH_HpaI"/>
    <property type="match status" value="1"/>
</dbReference>
<dbReference type="Proteomes" id="UP001652625">
    <property type="component" value="Chromosome 10"/>
</dbReference>
<dbReference type="SUPFAM" id="SSF51621">
    <property type="entry name" value="Phosphoenolpyruvate/pyruvate domain"/>
    <property type="match status" value="1"/>
</dbReference>
<evidence type="ECO:0000256" key="1">
    <source>
        <dbReference type="ARBA" id="ARBA00001946"/>
    </source>
</evidence>
<name>A0ABM4CQD4_HYDVU</name>
<dbReference type="PANTHER" id="PTHR11105:SF0">
    <property type="entry name" value="CITRAMALYL-COA LYASE, MITOCHONDRIAL"/>
    <property type="match status" value="1"/>
</dbReference>
<feature type="domain" description="HpcH/HpaI aldolase/citrate lyase" evidence="4">
    <location>
        <begin position="34"/>
        <end position="260"/>
    </location>
</feature>
<sequence length="324" mass="36315">MQNYTKLFKNCIKYVKDVVGKQSVSFVSGYSPKRSLLYVPGDSKKKIAKASTLPADIVVLDCEDAVAFSKKNDCRLTIYESLKSIDFQNQVGVRINSLDTEFAKCDLECILRSTRLPDSLMVPKIESVDQLKWFKNESSKHLLSSGHSLHKLSIIGQVETAKGMLNLRSILDEATKEHSNICFEAFVFGSDDYLASIGAVRTINASELLFARQYFIMHVKGYNLQAIDMVDINFNDLENLKKQSEEGAKMGFTGKQVIHPSQINIVNQCFSPSSEQIETAKELINAFNEQQKTGQGVFTFRGLMIDMPSVKQAQNIIVLSKKLT</sequence>
<keyword evidence="3" id="KW-0460">Magnesium</keyword>
<organism evidence="5 6">
    <name type="scientific">Hydra vulgaris</name>
    <name type="common">Hydra</name>
    <name type="synonym">Hydra attenuata</name>
    <dbReference type="NCBI Taxonomy" id="6087"/>
    <lineage>
        <taxon>Eukaryota</taxon>
        <taxon>Metazoa</taxon>
        <taxon>Cnidaria</taxon>
        <taxon>Hydrozoa</taxon>
        <taxon>Hydroidolina</taxon>
        <taxon>Anthoathecata</taxon>
        <taxon>Aplanulata</taxon>
        <taxon>Hydridae</taxon>
        <taxon>Hydra</taxon>
    </lineage>
</organism>
<protein>
    <submittedName>
        <fullName evidence="6">Citramalyl-CoA lyase, mitochondrial isoform X4</fullName>
    </submittedName>
</protein>
<proteinExistence type="predicted"/>